<name>A0AAV7UJD9_PLEWA</name>
<feature type="compositionally biased region" description="Basic and acidic residues" evidence="1">
    <location>
        <begin position="76"/>
        <end position="89"/>
    </location>
</feature>
<reference evidence="2" key="1">
    <citation type="journal article" date="2022" name="bioRxiv">
        <title>Sequencing and chromosome-scale assembly of the giantPleurodeles waltlgenome.</title>
        <authorList>
            <person name="Brown T."/>
            <person name="Elewa A."/>
            <person name="Iarovenko S."/>
            <person name="Subramanian E."/>
            <person name="Araus A.J."/>
            <person name="Petzold A."/>
            <person name="Susuki M."/>
            <person name="Suzuki K.-i.T."/>
            <person name="Hayashi T."/>
            <person name="Toyoda A."/>
            <person name="Oliveira C."/>
            <person name="Osipova E."/>
            <person name="Leigh N.D."/>
            <person name="Simon A."/>
            <person name="Yun M.H."/>
        </authorList>
    </citation>
    <scope>NUCLEOTIDE SEQUENCE</scope>
    <source>
        <strain evidence="2">20211129_DDA</strain>
        <tissue evidence="2">Liver</tissue>
    </source>
</reference>
<organism evidence="2 3">
    <name type="scientific">Pleurodeles waltl</name>
    <name type="common">Iberian ribbed newt</name>
    <dbReference type="NCBI Taxonomy" id="8319"/>
    <lineage>
        <taxon>Eukaryota</taxon>
        <taxon>Metazoa</taxon>
        <taxon>Chordata</taxon>
        <taxon>Craniata</taxon>
        <taxon>Vertebrata</taxon>
        <taxon>Euteleostomi</taxon>
        <taxon>Amphibia</taxon>
        <taxon>Batrachia</taxon>
        <taxon>Caudata</taxon>
        <taxon>Salamandroidea</taxon>
        <taxon>Salamandridae</taxon>
        <taxon>Pleurodelinae</taxon>
        <taxon>Pleurodeles</taxon>
    </lineage>
</organism>
<evidence type="ECO:0000313" key="2">
    <source>
        <dbReference type="EMBL" id="KAJ1188721.1"/>
    </source>
</evidence>
<accession>A0AAV7UJD9</accession>
<sequence>MEEGRRGDCCWPRGSSGGLFSGRIEPRTPPSPLPGVYRGGWYLTPWAPTGRMPEDFLGPSGPRLPAVRAVAGIEPGRPKRVESTLEERSFPAPRTKRRPIEV</sequence>
<proteinExistence type="predicted"/>
<gene>
    <name evidence="2" type="ORF">NDU88_005478</name>
</gene>
<comment type="caution">
    <text evidence="2">The sequence shown here is derived from an EMBL/GenBank/DDBJ whole genome shotgun (WGS) entry which is preliminary data.</text>
</comment>
<protein>
    <submittedName>
        <fullName evidence="2">Uncharacterized protein</fullName>
    </submittedName>
</protein>
<dbReference type="EMBL" id="JANPWB010000005">
    <property type="protein sequence ID" value="KAJ1188721.1"/>
    <property type="molecule type" value="Genomic_DNA"/>
</dbReference>
<dbReference type="Proteomes" id="UP001066276">
    <property type="component" value="Chromosome 3_1"/>
</dbReference>
<keyword evidence="3" id="KW-1185">Reference proteome</keyword>
<feature type="region of interest" description="Disordered" evidence="1">
    <location>
        <begin position="75"/>
        <end position="102"/>
    </location>
</feature>
<evidence type="ECO:0000313" key="3">
    <source>
        <dbReference type="Proteomes" id="UP001066276"/>
    </source>
</evidence>
<evidence type="ECO:0000256" key="1">
    <source>
        <dbReference type="SAM" id="MobiDB-lite"/>
    </source>
</evidence>
<dbReference type="AlphaFoldDB" id="A0AAV7UJD9"/>
<feature type="region of interest" description="Disordered" evidence="1">
    <location>
        <begin position="1"/>
        <end position="31"/>
    </location>
</feature>